<dbReference type="SUPFAM" id="SSF46785">
    <property type="entry name" value="Winged helix' DNA-binding domain"/>
    <property type="match status" value="1"/>
</dbReference>
<dbReference type="AlphaFoldDB" id="A0A0F0LTI6"/>
<dbReference type="Gene3D" id="1.10.10.10">
    <property type="entry name" value="Winged helix-like DNA-binding domain superfamily/Winged helix DNA-binding domain"/>
    <property type="match status" value="1"/>
</dbReference>
<dbReference type="InterPro" id="IPR056920">
    <property type="entry name" value="PRTase-CE"/>
</dbReference>
<name>A0A0F0LTI6_9MICO</name>
<evidence type="ECO:0000259" key="3">
    <source>
        <dbReference type="Pfam" id="PF24409"/>
    </source>
</evidence>
<feature type="region of interest" description="Disordered" evidence="1">
    <location>
        <begin position="401"/>
        <end position="437"/>
    </location>
</feature>
<evidence type="ECO:0000313" key="5">
    <source>
        <dbReference type="Proteomes" id="UP000033451"/>
    </source>
</evidence>
<protein>
    <submittedName>
        <fullName evidence="4">Bacterial regulatory protein, arsR family</fullName>
    </submittedName>
</protein>
<dbReference type="CDD" id="cd00090">
    <property type="entry name" value="HTH_ARSR"/>
    <property type="match status" value="1"/>
</dbReference>
<comment type="caution">
    <text evidence="4">The sequence shown here is derived from an EMBL/GenBank/DDBJ whole genome shotgun (WGS) entry which is preliminary data.</text>
</comment>
<evidence type="ECO:0000313" key="4">
    <source>
        <dbReference type="EMBL" id="KJL36453.1"/>
    </source>
</evidence>
<accession>A0A0F0LTI6</accession>
<dbReference type="InterPro" id="IPR057055">
    <property type="entry name" value="wHTH-PRTase_assoc"/>
</dbReference>
<dbReference type="InterPro" id="IPR011991">
    <property type="entry name" value="ArsR-like_HTH"/>
</dbReference>
<sequence length="437" mass="48001">MIRRSVRCGSRSAITSSRFDRQYSMASTYRAVRPSETRRGLGWLTNFSPEDEGPARQLLDSLRFVSLSDVRAGLQVRLHSLIAQGKIQAPALLVSALSIEDLRLGEGRTVPPVAFESFQLDDPINVVPGSEGFVGNLIRDLVSPALVGADALLAPSTKLNELRGKRCRSIVVITDYAGSGTQLRDYAMALVRHPTLRSWRSYGLLRIHALSYAGSSQALATLQREDGPFDGVWTVETAPSFQDAPWTANQRDAIKGICARYVRRKDRKRALGFKESAGLFATDASVPNNLPLILRQAHSGWHPFFERRTVPPDLFTELGSYAPDVVLKDVATRIGQPRLSSNLGVKYMRTATDEMFLVLALLLDRSRSASELARELGKPVATVDVLLRALRSLGLVDDQGNVTSTGKKELTTGKRAPRHVSAGIEGSDAPYYPESMR</sequence>
<feature type="domain" description="PRTase-CE" evidence="2">
    <location>
        <begin position="42"/>
        <end position="307"/>
    </location>
</feature>
<dbReference type="Proteomes" id="UP000033451">
    <property type="component" value="Unassembled WGS sequence"/>
</dbReference>
<dbReference type="InterPro" id="IPR036388">
    <property type="entry name" value="WH-like_DNA-bd_sf"/>
</dbReference>
<evidence type="ECO:0000256" key="1">
    <source>
        <dbReference type="SAM" id="MobiDB-lite"/>
    </source>
</evidence>
<gene>
    <name evidence="4" type="ORF">RR49_01789</name>
</gene>
<dbReference type="Pfam" id="PF24390">
    <property type="entry name" value="PRTase-CE"/>
    <property type="match status" value="1"/>
</dbReference>
<feature type="domain" description="PRTase associated wHTH" evidence="3">
    <location>
        <begin position="357"/>
        <end position="435"/>
    </location>
</feature>
<reference evidence="4 5" key="1">
    <citation type="submission" date="2015-02" db="EMBL/GenBank/DDBJ databases">
        <title>Draft genome sequences of ten Microbacterium spp. with emphasis on heavy metal contaminated environments.</title>
        <authorList>
            <person name="Corretto E."/>
        </authorList>
    </citation>
    <scope>NUCLEOTIDE SEQUENCE [LARGE SCALE GENOMIC DNA]</scope>
    <source>
        <strain evidence="4 5">DSM 18659</strain>
    </source>
</reference>
<organism evidence="4 5">
    <name type="scientific">Microbacterium ginsengisoli</name>
    <dbReference type="NCBI Taxonomy" id="400772"/>
    <lineage>
        <taxon>Bacteria</taxon>
        <taxon>Bacillati</taxon>
        <taxon>Actinomycetota</taxon>
        <taxon>Actinomycetes</taxon>
        <taxon>Micrococcales</taxon>
        <taxon>Microbacteriaceae</taxon>
        <taxon>Microbacterium</taxon>
    </lineage>
</organism>
<keyword evidence="5" id="KW-1185">Reference proteome</keyword>
<dbReference type="Pfam" id="PF24409">
    <property type="entry name" value="wHTH-PRTase_assc"/>
    <property type="match status" value="1"/>
</dbReference>
<dbReference type="EMBL" id="JYIY01000074">
    <property type="protein sequence ID" value="KJL36453.1"/>
    <property type="molecule type" value="Genomic_DNA"/>
</dbReference>
<evidence type="ECO:0000259" key="2">
    <source>
        <dbReference type="Pfam" id="PF24390"/>
    </source>
</evidence>
<dbReference type="InterPro" id="IPR036390">
    <property type="entry name" value="WH_DNA-bd_sf"/>
</dbReference>
<proteinExistence type="predicted"/>
<dbReference type="STRING" id="400772.RR49_01789"/>
<dbReference type="PATRIC" id="fig|400772.4.peg.1808"/>